<dbReference type="InterPro" id="IPR025337">
    <property type="entry name" value="Questin_oxidase-like"/>
</dbReference>
<evidence type="ECO:0000256" key="1">
    <source>
        <dbReference type="ARBA" id="ARBA00023002"/>
    </source>
</evidence>
<reference evidence="3" key="1">
    <citation type="journal article" date="2017" name="Nat. Microbiol.">
        <title>Global analysis of biosynthetic gene clusters reveals vast potential of secondary metabolite production in Penicillium species.</title>
        <authorList>
            <person name="Nielsen J.C."/>
            <person name="Grijseels S."/>
            <person name="Prigent S."/>
            <person name="Ji B."/>
            <person name="Dainat J."/>
            <person name="Nielsen K.F."/>
            <person name="Frisvad J.C."/>
            <person name="Workman M."/>
            <person name="Nielsen J."/>
        </authorList>
    </citation>
    <scope>NUCLEOTIDE SEQUENCE [LARGE SCALE GENOMIC DNA]</scope>
    <source>
        <strain evidence="3">IBT 24891</strain>
    </source>
</reference>
<dbReference type="STRING" id="303698.A0A1V6TT81"/>
<protein>
    <recommendedName>
        <fullName evidence="4">MGS207 protein</fullName>
    </recommendedName>
</protein>
<organism evidence="2 3">
    <name type="scientific">Penicillium steckii</name>
    <dbReference type="NCBI Taxonomy" id="303698"/>
    <lineage>
        <taxon>Eukaryota</taxon>
        <taxon>Fungi</taxon>
        <taxon>Dikarya</taxon>
        <taxon>Ascomycota</taxon>
        <taxon>Pezizomycotina</taxon>
        <taxon>Eurotiomycetes</taxon>
        <taxon>Eurotiomycetidae</taxon>
        <taxon>Eurotiales</taxon>
        <taxon>Aspergillaceae</taxon>
        <taxon>Penicillium</taxon>
    </lineage>
</organism>
<gene>
    <name evidence="2" type="ORF">PENSTE_c002G02204</name>
</gene>
<dbReference type="GO" id="GO:0016491">
    <property type="term" value="F:oxidoreductase activity"/>
    <property type="evidence" value="ECO:0007669"/>
    <property type="project" value="UniProtKB-KW"/>
</dbReference>
<keyword evidence="3" id="KW-1185">Reference proteome</keyword>
<name>A0A1V6TT81_9EURO</name>
<comment type="caution">
    <text evidence="2">The sequence shown here is derived from an EMBL/GenBank/DDBJ whole genome shotgun (WGS) entry which is preliminary data.</text>
</comment>
<proteinExistence type="predicted"/>
<sequence>MFQLPIPSLKSFNFFSRDKQVFEIPLVKVYDLENSQDKSARALKHLLKLNHANYAILYNARKFHNHAPHLLTAAFLQGADADDLTRLYESESKLLEAWEDAPAEVTTDDWRDHLGRREYEKAFVDFYEDELVRFGYDWKQVVEEYLFSGKEPVFNAVIADLGHPLIHLAYAYEMSSREVAMEALGLASTCYSNIHNYLDDPVPNKIEASYHATSVFEIFDKVRADTQLDGLFVTPGDHNIEKLFSSREGVLLNHWNAWTLENPIEQFRESQELAAALLVSTHKDPSEKYDFFLVHVLTTSHAVRVLLPMIPAKFQVPLVRQWWLITLATFIAQLRPEMPLERIREFDLNGRDWEWAAEKAVKGEHSTEAHYVKAIRSLREMASTWGDHDNFYLKAAVKFAEEFSGWGGFV</sequence>
<accession>A0A1V6TT81</accession>
<evidence type="ECO:0000313" key="3">
    <source>
        <dbReference type="Proteomes" id="UP000191285"/>
    </source>
</evidence>
<dbReference type="AlphaFoldDB" id="A0A1V6TT81"/>
<evidence type="ECO:0008006" key="4">
    <source>
        <dbReference type="Google" id="ProtNLM"/>
    </source>
</evidence>
<dbReference type="EMBL" id="MLKD01000002">
    <property type="protein sequence ID" value="OQE29567.1"/>
    <property type="molecule type" value="Genomic_DNA"/>
</dbReference>
<dbReference type="Pfam" id="PF14027">
    <property type="entry name" value="Questin_oxidase"/>
    <property type="match status" value="1"/>
</dbReference>
<dbReference type="PANTHER" id="PTHR35870:SF6">
    <property type="entry name" value="MGS207 PROTEIN"/>
    <property type="match status" value="1"/>
</dbReference>
<dbReference type="PANTHER" id="PTHR35870">
    <property type="entry name" value="PROTEIN, PUTATIVE (AFU_ORTHOLOGUE AFUA_5G03330)-RELATED"/>
    <property type="match status" value="1"/>
</dbReference>
<evidence type="ECO:0000313" key="2">
    <source>
        <dbReference type="EMBL" id="OQE29567.1"/>
    </source>
</evidence>
<dbReference type="Proteomes" id="UP000191285">
    <property type="component" value="Unassembled WGS sequence"/>
</dbReference>
<dbReference type="OrthoDB" id="10265971at2759"/>
<keyword evidence="1" id="KW-0560">Oxidoreductase</keyword>